<protein>
    <submittedName>
        <fullName evidence="2">Uncharacterized protein</fullName>
    </submittedName>
</protein>
<proteinExistence type="predicted"/>
<comment type="caution">
    <text evidence="2">The sequence shown here is derived from an EMBL/GenBank/DDBJ whole genome shotgun (WGS) entry which is preliminary data.</text>
</comment>
<evidence type="ECO:0000256" key="1">
    <source>
        <dbReference type="SAM" id="MobiDB-lite"/>
    </source>
</evidence>
<gene>
    <name evidence="2" type="ORF">QC818_14295</name>
</gene>
<dbReference type="EMBL" id="JARWAK010000013">
    <property type="protein sequence ID" value="MDR5867959.1"/>
    <property type="molecule type" value="Genomic_DNA"/>
</dbReference>
<evidence type="ECO:0000313" key="3">
    <source>
        <dbReference type="Proteomes" id="UP001264519"/>
    </source>
</evidence>
<name>A0ABU1G4S3_9GAMM</name>
<accession>A0ABU1G4S3</accession>
<evidence type="ECO:0000313" key="2">
    <source>
        <dbReference type="EMBL" id="MDR5867959.1"/>
    </source>
</evidence>
<feature type="compositionally biased region" description="Polar residues" evidence="1">
    <location>
        <begin position="52"/>
        <end position="80"/>
    </location>
</feature>
<dbReference type="Proteomes" id="UP001264519">
    <property type="component" value="Unassembled WGS sequence"/>
</dbReference>
<dbReference type="RefSeq" id="WP_309653540.1">
    <property type="nucleotide sequence ID" value="NZ_JARWAK010000013.1"/>
</dbReference>
<sequence>MATCTGSGSFQTCYDAQSGNSYSVQRHGNTTTIQGYNSNTGSTWNQTSRKIGGTTFHNGMSSDGNSWSGTSRSIGSQTYHQGIDSDGEPYSGYSYD</sequence>
<organism evidence="2 3">
    <name type="scientific">Halomonas koreensis</name>
    <dbReference type="NCBI Taxonomy" id="245385"/>
    <lineage>
        <taxon>Bacteria</taxon>
        <taxon>Pseudomonadati</taxon>
        <taxon>Pseudomonadota</taxon>
        <taxon>Gammaproteobacteria</taxon>
        <taxon>Oceanospirillales</taxon>
        <taxon>Halomonadaceae</taxon>
        <taxon>Halomonas</taxon>
    </lineage>
</organism>
<feature type="region of interest" description="Disordered" evidence="1">
    <location>
        <begin position="52"/>
        <end position="96"/>
    </location>
</feature>
<keyword evidence="3" id="KW-1185">Reference proteome</keyword>
<reference evidence="2 3" key="1">
    <citation type="submission" date="2023-04" db="EMBL/GenBank/DDBJ databases">
        <title>A long-awaited taxogenomic arrangement of the family Halomonadaceae.</title>
        <authorList>
            <person name="De La Haba R."/>
            <person name="Chuvochina M."/>
            <person name="Wittouck S."/>
            <person name="Arahal D.R."/>
            <person name="Sanchez-Porro C."/>
            <person name="Hugenholtz P."/>
            <person name="Ventosa A."/>
        </authorList>
    </citation>
    <scope>NUCLEOTIDE SEQUENCE [LARGE SCALE GENOMIC DNA]</scope>
    <source>
        <strain evidence="2 3">DSM 23530</strain>
    </source>
</reference>